<accession>A0A1I2VKT5</accession>
<evidence type="ECO:0000256" key="1">
    <source>
        <dbReference type="ARBA" id="ARBA00004651"/>
    </source>
</evidence>
<dbReference type="RefSeq" id="WP_092884317.1">
    <property type="nucleotide sequence ID" value="NZ_FOOI01000009.1"/>
</dbReference>
<keyword evidence="3" id="KW-1003">Cell membrane</keyword>
<keyword evidence="2" id="KW-0813">Transport</keyword>
<dbReference type="PROSITE" id="PS00211">
    <property type="entry name" value="ABC_TRANSPORTER_1"/>
    <property type="match status" value="2"/>
</dbReference>
<keyword evidence="7 11" id="KW-1133">Transmembrane helix</keyword>
<evidence type="ECO:0000256" key="2">
    <source>
        <dbReference type="ARBA" id="ARBA00022448"/>
    </source>
</evidence>
<organism evidence="15 16">
    <name type="scientific">Actinopolymorpha cephalotaxi</name>
    <dbReference type="NCBI Taxonomy" id="504797"/>
    <lineage>
        <taxon>Bacteria</taxon>
        <taxon>Bacillati</taxon>
        <taxon>Actinomycetota</taxon>
        <taxon>Actinomycetes</taxon>
        <taxon>Propionibacteriales</taxon>
        <taxon>Actinopolymorphaceae</taxon>
        <taxon>Actinopolymorpha</taxon>
    </lineage>
</organism>
<dbReference type="Proteomes" id="UP000533017">
    <property type="component" value="Unassembled WGS sequence"/>
</dbReference>
<dbReference type="SUPFAM" id="SSF90123">
    <property type="entry name" value="ABC transporter transmembrane region"/>
    <property type="match status" value="2"/>
</dbReference>
<dbReference type="FunFam" id="3.40.50.300:FF:000299">
    <property type="entry name" value="ABC transporter ATP-binding protein/permease"/>
    <property type="match status" value="2"/>
</dbReference>
<gene>
    <name evidence="14" type="ORF">FHR37_003726</name>
    <name evidence="15" type="ORF">SAMN05421678_109161</name>
</gene>
<dbReference type="Gene3D" id="1.20.1560.10">
    <property type="entry name" value="ABC transporter type 1, transmembrane domain"/>
    <property type="match status" value="2"/>
</dbReference>
<feature type="transmembrane region" description="Helical" evidence="11">
    <location>
        <begin position="867"/>
        <end position="887"/>
    </location>
</feature>
<comment type="subcellular location">
    <subcellularLocation>
        <location evidence="1">Cell membrane</location>
        <topology evidence="1">Multi-pass membrane protein</topology>
    </subcellularLocation>
</comment>
<evidence type="ECO:0000256" key="6">
    <source>
        <dbReference type="ARBA" id="ARBA00022840"/>
    </source>
</evidence>
<dbReference type="PANTHER" id="PTHR43394:SF1">
    <property type="entry name" value="ATP-BINDING CASSETTE SUB-FAMILY B MEMBER 10, MITOCHONDRIAL"/>
    <property type="match status" value="1"/>
</dbReference>
<feature type="transmembrane region" description="Helical" evidence="11">
    <location>
        <begin position="972"/>
        <end position="995"/>
    </location>
</feature>
<dbReference type="Pfam" id="PF00005">
    <property type="entry name" value="ABC_tran"/>
    <property type="match status" value="2"/>
</dbReference>
<name>A0A1I2VKT5_9ACTN</name>
<feature type="transmembrane region" description="Helical" evidence="11">
    <location>
        <begin position="112"/>
        <end position="131"/>
    </location>
</feature>
<dbReference type="EMBL" id="JACBZA010000001">
    <property type="protein sequence ID" value="NYH84875.1"/>
    <property type="molecule type" value="Genomic_DNA"/>
</dbReference>
<evidence type="ECO:0000259" key="13">
    <source>
        <dbReference type="PROSITE" id="PS50929"/>
    </source>
</evidence>
<dbReference type="Proteomes" id="UP000199052">
    <property type="component" value="Unassembled WGS sequence"/>
</dbReference>
<feature type="domain" description="ABC transmembrane type-1" evidence="13">
    <location>
        <begin position="76"/>
        <end position="356"/>
    </location>
</feature>
<protein>
    <submittedName>
        <fullName evidence="14">ATP-binding cassette subfamily B protein</fullName>
    </submittedName>
    <submittedName>
        <fullName evidence="15">ATP-binding cassette, subfamily B</fullName>
    </submittedName>
</protein>
<feature type="transmembrane region" description="Helical" evidence="11">
    <location>
        <begin position="784"/>
        <end position="805"/>
    </location>
</feature>
<dbReference type="InterPro" id="IPR003593">
    <property type="entry name" value="AAA+_ATPase"/>
</dbReference>
<evidence type="ECO:0000256" key="11">
    <source>
        <dbReference type="SAM" id="Phobius"/>
    </source>
</evidence>
<feature type="transmembrane region" description="Helical" evidence="11">
    <location>
        <begin position="184"/>
        <end position="206"/>
    </location>
</feature>
<reference evidence="15 16" key="1">
    <citation type="submission" date="2016-10" db="EMBL/GenBank/DDBJ databases">
        <authorList>
            <person name="de Groot N.N."/>
        </authorList>
    </citation>
    <scope>NUCLEOTIDE SEQUENCE [LARGE SCALE GENOMIC DNA]</scope>
    <source>
        <strain evidence="15 16">CPCC 202808</strain>
    </source>
</reference>
<keyword evidence="4 11" id="KW-0812">Transmembrane</keyword>
<dbReference type="PROSITE" id="PS50893">
    <property type="entry name" value="ABC_TRANSPORTER_2"/>
    <property type="match status" value="2"/>
</dbReference>
<evidence type="ECO:0000256" key="9">
    <source>
        <dbReference type="ARBA" id="ARBA00061644"/>
    </source>
</evidence>
<dbReference type="InterPro" id="IPR011527">
    <property type="entry name" value="ABC1_TM_dom"/>
</dbReference>
<feature type="domain" description="ABC transporter" evidence="12">
    <location>
        <begin position="1068"/>
        <end position="1303"/>
    </location>
</feature>
<dbReference type="GO" id="GO:0016887">
    <property type="term" value="F:ATP hydrolysis activity"/>
    <property type="evidence" value="ECO:0007669"/>
    <property type="project" value="InterPro"/>
</dbReference>
<keyword evidence="8 11" id="KW-0472">Membrane</keyword>
<dbReference type="CDD" id="cd18543">
    <property type="entry name" value="ABC_6TM_Rv0194_D1_like"/>
    <property type="match status" value="1"/>
</dbReference>
<dbReference type="STRING" id="504797.SAMN05421678_109161"/>
<evidence type="ECO:0000313" key="14">
    <source>
        <dbReference type="EMBL" id="NYH84875.1"/>
    </source>
</evidence>
<dbReference type="Gene3D" id="3.40.50.300">
    <property type="entry name" value="P-loop containing nucleotide triphosphate hydrolases"/>
    <property type="match status" value="2"/>
</dbReference>
<evidence type="ECO:0000256" key="7">
    <source>
        <dbReference type="ARBA" id="ARBA00022989"/>
    </source>
</evidence>
<dbReference type="CDD" id="cd18546">
    <property type="entry name" value="ABC_6TM_Rv0194_D2_like"/>
    <property type="match status" value="1"/>
</dbReference>
<evidence type="ECO:0000313" key="15">
    <source>
        <dbReference type="EMBL" id="SFG88086.1"/>
    </source>
</evidence>
<dbReference type="GO" id="GO:0005886">
    <property type="term" value="C:plasma membrane"/>
    <property type="evidence" value="ECO:0007669"/>
    <property type="project" value="UniProtKB-SubCell"/>
</dbReference>
<keyword evidence="17" id="KW-1185">Reference proteome</keyword>
<dbReference type="InterPro" id="IPR027417">
    <property type="entry name" value="P-loop_NTPase"/>
</dbReference>
<comment type="similarity">
    <text evidence="9">Belongs to the ABC transporter superfamily. Lipid exporter (TC 3.A.1.106) family.</text>
</comment>
<feature type="transmembrane region" description="Helical" evidence="11">
    <location>
        <begin position="1001"/>
        <end position="1019"/>
    </location>
</feature>
<proteinExistence type="inferred from homology"/>
<dbReference type="InterPro" id="IPR036640">
    <property type="entry name" value="ABC1_TM_sf"/>
</dbReference>
<dbReference type="PROSITE" id="PS50929">
    <property type="entry name" value="ABC_TM1F"/>
    <property type="match status" value="2"/>
</dbReference>
<dbReference type="InterPro" id="IPR017871">
    <property type="entry name" value="ABC_transporter-like_CS"/>
</dbReference>
<evidence type="ECO:0000256" key="8">
    <source>
        <dbReference type="ARBA" id="ARBA00023136"/>
    </source>
</evidence>
<feature type="transmembrane region" description="Helical" evidence="11">
    <location>
        <begin position="751"/>
        <end position="772"/>
    </location>
</feature>
<sequence length="1324" mass="142284">MTAATTSSSNGSPQPGRRTSAGDQPEQHEQPAPPNQPGRPDQPGHSVPAGAPGESSADRWVRRLARYCWRSKPLVFASFGGAIVAMAASAFVPLVQREIVDDVIIARSAPMLPWIGVMLALGLTTFGAGFVRRYLGGRLALDVQHTIRGDLFRALSRLDGARQDELHTGQVVSRSISDIMMVQGLLQMLPMMLGNILLFVISLSIMVWLSPLLTLVALAVAPALLLIGYHSRSRLFPATWDAQQQAAEVAGIVDSAVTGVRVVKGFGQERRELGRLERQARNLFGSRLRAIRLTSRYGPTLQAVPLLGQVGILALGGYLAVRGNITLGTFLAFSSYLSQLVAPVRMLSNFLVMSQQARASVIRVFEVIDSRPMITEKPDAIDLPVGPGAVELRDASFGYFASDPVLSGLSLKVNAGETVALVGTAGSGKSTISQLLPRFYDVQQGSVLVDGHDVRDLTLSSLRARIGLVFEDSFLFSDSVRSNIAYGRPDATDEQVRAAARAAEATDFIEALPDSYDTVVGERGLTLSGGQRQRVALARALLSDPTLLVLDDATSAVDSQTEAEIHATLRQVMAGRTTIIIAHRRSTLQLADRIAVLDEGRVVDFGTDEELTGRCALYRLLLSGPGEDAEGIEAGEAEIDTPQAEVDSQVDGITPELWVRRNDDGTPSHLTRVQEATGLGGGFGGGGGRGGGGGGMGGGWLASMPPTPEVLAQVAKLPPARDVPKVDTEEAQQADPGFTLPRTLRPFSRPLLLALILVAADAIASLCLPLLIRHGVDAGVQRQAVSVVLVAAAVALGIVITDWLINMGQTRVAGRTGERVLYSLRVKLFAHLQRLGLDYYEREMGGRIMTRMTTDIDALSSFLQTSLLTAVVAILQFVGVLVALVWINWELALAVLTLMPVLIIATLIFRAKSSVAYQEARERISVVNTSLQENVAGMRVAQAFGREEHNANRFEEKSDAYRVSRLRAQRYIGTYFPFVQFLNLAAASVVLGVGAGLVHNGSLTAGALIAYLLYLDLFFSPVQQLSQVFDGYQQARVGLRRIGELLRTPTTTPQAEHPKQVGRLTGEIVFDDVRFHYQNAAGDALQGINLRVRAGETVALVGETGAGKTTLVKLVARFYDPTGGAVRVDGTDARELDLDGYRHRLGYVPQESFLFPGTVRDAIAYGRPEATDAEVEAAARAVGAHQAVARMRDGYLHTVGERGRNLSAGQRQLLALARAYLVDPDILLLDEATAALDPGTEALVIQATETLARQRTTLLIAHRLTTAERADRIVVVDHGQVVEDGTHQELVAADGRYAQLWRVYSGVEPAHAHGSGAVSVIDPA</sequence>
<evidence type="ECO:0000313" key="17">
    <source>
        <dbReference type="Proteomes" id="UP000533017"/>
    </source>
</evidence>
<dbReference type="EMBL" id="FOOI01000009">
    <property type="protein sequence ID" value="SFG88086.1"/>
    <property type="molecule type" value="Genomic_DNA"/>
</dbReference>
<feature type="transmembrane region" description="Helical" evidence="11">
    <location>
        <begin position="73"/>
        <end position="92"/>
    </location>
</feature>
<dbReference type="Pfam" id="PF00664">
    <property type="entry name" value="ABC_membrane"/>
    <property type="match status" value="2"/>
</dbReference>
<dbReference type="PANTHER" id="PTHR43394">
    <property type="entry name" value="ATP-DEPENDENT PERMEASE MDL1, MITOCHONDRIAL"/>
    <property type="match status" value="1"/>
</dbReference>
<reference evidence="14 17" key="2">
    <citation type="submission" date="2020-07" db="EMBL/GenBank/DDBJ databases">
        <title>Sequencing the genomes of 1000 actinobacteria strains.</title>
        <authorList>
            <person name="Klenk H.-P."/>
        </authorList>
    </citation>
    <scope>NUCLEOTIDE SEQUENCE [LARGE SCALE GENOMIC DNA]</scope>
    <source>
        <strain evidence="14 17">DSM 45117</strain>
    </source>
</reference>
<dbReference type="GO" id="GO:0005524">
    <property type="term" value="F:ATP binding"/>
    <property type="evidence" value="ECO:0007669"/>
    <property type="project" value="UniProtKB-KW"/>
</dbReference>
<dbReference type="GO" id="GO:0015421">
    <property type="term" value="F:ABC-type oligopeptide transporter activity"/>
    <property type="evidence" value="ECO:0007669"/>
    <property type="project" value="TreeGrafter"/>
</dbReference>
<evidence type="ECO:0000256" key="5">
    <source>
        <dbReference type="ARBA" id="ARBA00022741"/>
    </source>
</evidence>
<evidence type="ECO:0000256" key="4">
    <source>
        <dbReference type="ARBA" id="ARBA00022692"/>
    </source>
</evidence>
<evidence type="ECO:0000259" key="12">
    <source>
        <dbReference type="PROSITE" id="PS50893"/>
    </source>
</evidence>
<evidence type="ECO:0000313" key="16">
    <source>
        <dbReference type="Proteomes" id="UP000199052"/>
    </source>
</evidence>
<evidence type="ECO:0000256" key="10">
    <source>
        <dbReference type="SAM" id="MobiDB-lite"/>
    </source>
</evidence>
<feature type="transmembrane region" description="Helical" evidence="11">
    <location>
        <begin position="212"/>
        <end position="229"/>
    </location>
</feature>
<feature type="domain" description="ABC transporter" evidence="12">
    <location>
        <begin position="390"/>
        <end position="624"/>
    </location>
</feature>
<evidence type="ECO:0000256" key="3">
    <source>
        <dbReference type="ARBA" id="ARBA00022475"/>
    </source>
</evidence>
<feature type="transmembrane region" description="Helical" evidence="11">
    <location>
        <begin position="297"/>
        <end position="321"/>
    </location>
</feature>
<feature type="domain" description="ABC transmembrane type-1" evidence="13">
    <location>
        <begin position="752"/>
        <end position="1034"/>
    </location>
</feature>
<feature type="transmembrane region" description="Helical" evidence="11">
    <location>
        <begin position="893"/>
        <end position="911"/>
    </location>
</feature>
<feature type="region of interest" description="Disordered" evidence="10">
    <location>
        <begin position="1"/>
        <end position="55"/>
    </location>
</feature>
<keyword evidence="5" id="KW-0547">Nucleotide-binding</keyword>
<dbReference type="OrthoDB" id="9806127at2"/>
<dbReference type="InterPro" id="IPR039421">
    <property type="entry name" value="Type_1_exporter"/>
</dbReference>
<dbReference type="InterPro" id="IPR003439">
    <property type="entry name" value="ABC_transporter-like_ATP-bd"/>
</dbReference>
<dbReference type="SUPFAM" id="SSF52540">
    <property type="entry name" value="P-loop containing nucleoside triphosphate hydrolases"/>
    <property type="match status" value="2"/>
</dbReference>
<feature type="compositionally biased region" description="Polar residues" evidence="10">
    <location>
        <begin position="1"/>
        <end position="13"/>
    </location>
</feature>
<keyword evidence="6 15" id="KW-0067">ATP-binding</keyword>
<dbReference type="SMART" id="SM00382">
    <property type="entry name" value="AAA"/>
    <property type="match status" value="2"/>
</dbReference>